<dbReference type="FunFam" id="1.10.1200.10:FF:000005">
    <property type="entry name" value="Nonribosomal peptide synthetase 1"/>
    <property type="match status" value="2"/>
</dbReference>
<dbReference type="Gene3D" id="3.40.50.980">
    <property type="match status" value="2"/>
</dbReference>
<dbReference type="Gene3D" id="3.40.50.1820">
    <property type="entry name" value="alpha/beta hydrolase"/>
    <property type="match status" value="1"/>
</dbReference>
<dbReference type="PANTHER" id="PTHR45527:SF1">
    <property type="entry name" value="FATTY ACID SYNTHASE"/>
    <property type="match status" value="1"/>
</dbReference>
<dbReference type="Gene3D" id="3.40.50.12780">
    <property type="entry name" value="N-terminal domain of ligase-like"/>
    <property type="match status" value="1"/>
</dbReference>
<dbReference type="CDD" id="cd19531">
    <property type="entry name" value="LCL_NRPS-like"/>
    <property type="match status" value="1"/>
</dbReference>
<dbReference type="InterPro" id="IPR036736">
    <property type="entry name" value="ACP-like_sf"/>
</dbReference>
<dbReference type="PANTHER" id="PTHR45527">
    <property type="entry name" value="NONRIBOSOMAL PEPTIDE SYNTHETASE"/>
    <property type="match status" value="1"/>
</dbReference>
<evidence type="ECO:0000313" key="6">
    <source>
        <dbReference type="Proteomes" id="UP000028709"/>
    </source>
</evidence>
<dbReference type="Pfam" id="PF00550">
    <property type="entry name" value="PP-binding"/>
    <property type="match status" value="2"/>
</dbReference>
<dbReference type="EMBL" id="JPRJ01000005">
    <property type="protein sequence ID" value="KFF29540.1"/>
    <property type="molecule type" value="Genomic_DNA"/>
</dbReference>
<evidence type="ECO:0000259" key="4">
    <source>
        <dbReference type="PROSITE" id="PS50075"/>
    </source>
</evidence>
<feature type="domain" description="Carrier" evidence="4">
    <location>
        <begin position="772"/>
        <end position="847"/>
    </location>
</feature>
<dbReference type="CDD" id="cd05930">
    <property type="entry name" value="A_NRPS"/>
    <property type="match status" value="1"/>
</dbReference>
<dbReference type="Gene3D" id="1.10.1200.10">
    <property type="entry name" value="ACP-like"/>
    <property type="match status" value="2"/>
</dbReference>
<dbReference type="PROSITE" id="PS00455">
    <property type="entry name" value="AMP_BINDING"/>
    <property type="match status" value="2"/>
</dbReference>
<dbReference type="NCBIfam" id="TIGR01733">
    <property type="entry name" value="AA-adenyl-dom"/>
    <property type="match status" value="2"/>
</dbReference>
<dbReference type="InterPro" id="IPR009081">
    <property type="entry name" value="PP-bd_ACP"/>
</dbReference>
<dbReference type="eggNOG" id="COG1020">
    <property type="taxonomic scope" value="Bacteria"/>
</dbReference>
<dbReference type="KEGG" id="cpip:CJF12_08805"/>
<dbReference type="Gene3D" id="3.30.300.30">
    <property type="match status" value="2"/>
</dbReference>
<dbReference type="InterPro" id="IPR000873">
    <property type="entry name" value="AMP-dep_synth/lig_dom"/>
</dbReference>
<reference evidence="5 6" key="1">
    <citation type="submission" date="2014-07" db="EMBL/GenBank/DDBJ databases">
        <title>Genome of Chryseobacterium piperi CTM.</title>
        <authorList>
            <person name="Pipes S.E."/>
            <person name="Stropko S.J."/>
            <person name="Newman J.D."/>
        </authorList>
    </citation>
    <scope>NUCLEOTIDE SEQUENCE [LARGE SCALE GENOMIC DNA]</scope>
    <source>
        <strain evidence="5 6">CTM</strain>
    </source>
</reference>
<dbReference type="STRING" id="558152.IQ37_04760"/>
<dbReference type="InterPro" id="IPR020845">
    <property type="entry name" value="AMP-binding_CS"/>
</dbReference>
<dbReference type="SUPFAM" id="SSF52777">
    <property type="entry name" value="CoA-dependent acyltransferases"/>
    <property type="match status" value="3"/>
</dbReference>
<dbReference type="InterPro" id="IPR001242">
    <property type="entry name" value="Condensation_dom"/>
</dbReference>
<dbReference type="Gene3D" id="3.30.559.30">
    <property type="entry name" value="Nonribosomal peptide synthetase, condensation domain"/>
    <property type="match status" value="2"/>
</dbReference>
<keyword evidence="3" id="KW-0597">Phosphoprotein</keyword>
<organism evidence="5 6">
    <name type="scientific">Chryseobacterium piperi</name>
    <dbReference type="NCBI Taxonomy" id="558152"/>
    <lineage>
        <taxon>Bacteria</taxon>
        <taxon>Pseudomonadati</taxon>
        <taxon>Bacteroidota</taxon>
        <taxon>Flavobacteriia</taxon>
        <taxon>Flavobacteriales</taxon>
        <taxon>Weeksellaceae</taxon>
        <taxon>Chryseobacterium group</taxon>
        <taxon>Chryseobacterium</taxon>
    </lineage>
</organism>
<evidence type="ECO:0000256" key="1">
    <source>
        <dbReference type="ARBA" id="ARBA00001957"/>
    </source>
</evidence>
<dbReference type="Pfam" id="PF13193">
    <property type="entry name" value="AMP-binding_C"/>
    <property type="match status" value="1"/>
</dbReference>
<dbReference type="InterPro" id="IPR045851">
    <property type="entry name" value="AMP-bd_C_sf"/>
</dbReference>
<evidence type="ECO:0000313" key="5">
    <source>
        <dbReference type="EMBL" id="KFF29540.1"/>
    </source>
</evidence>
<dbReference type="Pfam" id="PF00975">
    <property type="entry name" value="Thioesterase"/>
    <property type="match status" value="1"/>
</dbReference>
<comment type="caution">
    <text evidence="5">The sequence shown here is derived from an EMBL/GenBank/DDBJ whole genome shotgun (WGS) entry which is preliminary data.</text>
</comment>
<evidence type="ECO:0000256" key="2">
    <source>
        <dbReference type="ARBA" id="ARBA00022450"/>
    </source>
</evidence>
<dbReference type="OrthoDB" id="9778690at2"/>
<dbReference type="InterPro" id="IPR029058">
    <property type="entry name" value="AB_hydrolase_fold"/>
</dbReference>
<keyword evidence="6" id="KW-1185">Reference proteome</keyword>
<dbReference type="SUPFAM" id="SSF56801">
    <property type="entry name" value="Acetyl-CoA synthetase-like"/>
    <property type="match status" value="2"/>
</dbReference>
<dbReference type="GO" id="GO:0044550">
    <property type="term" value="P:secondary metabolite biosynthetic process"/>
    <property type="evidence" value="ECO:0007669"/>
    <property type="project" value="TreeGrafter"/>
</dbReference>
<dbReference type="Pfam" id="PF00501">
    <property type="entry name" value="AMP-binding"/>
    <property type="match status" value="2"/>
</dbReference>
<dbReference type="Proteomes" id="UP000028709">
    <property type="component" value="Unassembled WGS sequence"/>
</dbReference>
<dbReference type="FunFam" id="3.40.50.980:FF:000001">
    <property type="entry name" value="Non-ribosomal peptide synthetase"/>
    <property type="match status" value="2"/>
</dbReference>
<sequence>MELEKSIKSKLTHQFWKVKLKEELIGRLPDSFFIKEVVENPQTDHEICLDLPQTVYDKVLELCDNNPVLSYVYFLTALHISFNKYGTIQPIPVCHGGFKQLNFNSGVVFYPIQCDTSETFKELFLRVRKEVAEASLYPVDCIEDSSQFSHLQSVVFHIENMGRPPQEFTPYEWMLAIIPENHQLKLITDSSSAYNQNVLKNFLQSFIHVLKQVIENPDVKIGEINSLDPDQRYLLLEEFNTTSQGRSTEYSITKMVEFNALQRTDHIAVQFKNACWSYSQLNNRVNQIAAFMQSVTKLNKEDRVLIFMDRSDLFLMSVLAIWKNGACYIPVDPIYPDERIIDILESASPVLIISQTELLNRAQLKTVFSSYQVIDLDRSKDAIDTQTTENPGIDIDHNQLAYIIYTSGSTGKPKGVMIEHKGMLNHIFGKIDVLNIDESSVVVQNASQGFDISIWQMFAALAEGGKTVMYDDDLVYNIKNFIHRIEEDQVTILELVPSYFLELLNILELEEYAAVWSKMDHVVLNAETLKNDMVRRWFKIFPGKKISNTYGATEVSDDTSHFVMTSQPDSMTVPVMQRPFPNFNIYVLDENMLPCPIGVIGDIYIAGFSVGRGYFKDEEKTKASFFKNPLHNSPYEKLYKTGDLGRYLSCGSLEFMGRKDHQVKVRGHRVELGDIENQLLNIPGVNNAIVVDLPDESGLIFLAAYVDKKATFSGELSSEEIKDYLQTVLPAYMIPRFVVVMPHLPLNTNGKIDRKQLPAPSYESVGFGLYKAPVSKTEILLVEIWQEVLALSKVGITDNFFELGGHSLMVDQVINRINRQLGKTISFRIFFTNPTIEGLIKKMFENEYTPIPQSPEATSYPLTTSQSRLWILSQLDGGSLAYNMSSVIKLKGNIEIDIFEESFKLLIGRHEILRTYFESNEDGEIHQYILPKENLSFKVEVEDFSLSENQEEAAIQHVQNISNRPFDLEQAPLFRVLLCKVQKDEFLLLFSMHHIIGDGWSSRIAISEFVNIYNSLTDGTPVSLPVLDIQYKDYTLWMQEETKGEKFRKAEAYWLEQFEGELPVLELPSFNSRPLIQTYNGNSITHQFQEGFLEKLETFSKAHDATLFMLLMTGINALLYKYSNQKDMVIGIPIAGREHPDLENQLGLYLNTLAIRTRLREKNSFSDLLAIQKEALLGAYDHQIYPFDKLVEKLDLKRDTSRSALFDVMVVLQNQRQINSFGNEELSNIKASDYQLTSKTSQFDISFIFVETDKLNLTIEYNTDIYDEFLIQRMFTHFENLITDVIEDSTGQVIIEDIDCLTNAERNQLLIEFNDKKMDYPSDKTIAQLFEEQVDKTPENAAVFFENTELTYRELNEQANQLGDYLRQKYQLKPDDLVAIKLERSEKMIVSIFGILKSGAAYVPIDPNYPQERVEYIEKDTKTKVTIDEAFLENYRKDLEKSEKDYTKENLPIISTPDSLAYVIYTSGTTGEPKGVMIENKNLTNLIWGQVIEFDFKDNESVLLFANYTFDASVEQIFLALLRGAVLHVVSKNIITDPKSLQEYIKEHQVTHFHTVPIILDKMTLDNDTHLNRIISGGDTCSQKLVNRFDNHSFSFYNGYGPTEVTVTSIQLLYAGGKISIGKPLSNTQVYILDDNKEVVPVGVGGKLYISGDGLSRRGYLNKPELTSERFVGNPFDAEMKMYDTGDLARWLPNGNIEFLGRHDFQIKIRGFRIELGEIETNVRQFSSSIRQVFAEAKEFNGEKVLVVYYAYAGNASIGKTELREFLQSKLPEYMVPSFYVELEMLPLNANGKVDRKLLPDISENDVIKNKYVAPENEIENQLVLIWQEVLGINKIGITDHFFELGGNSLNALTVWSKIKKLKNLNIKLSDIYSSPTIQKLSIIKPNKSLLVDLNTSFEKKNTSMYCIPPITGIPGVFKNLSARVESNINCYGFEYSGINNGDAFFKSIEEASQMFCKEIIERHQGHSHIIIFGYSMGGSIAFEMMKTLENKYDNISFVLAESYISKNHYQEDIIEENTNNNLEIIEAYAKENNIDFDQNLKNYIINNNTIFNQYFQKGKIKSDIYLFQSNESSDNMLEWEKFTNGSIEIEKIKGNHWEAMSEFNNEIYEKRINELFK</sequence>
<dbReference type="GO" id="GO:0003824">
    <property type="term" value="F:catalytic activity"/>
    <property type="evidence" value="ECO:0007669"/>
    <property type="project" value="InterPro"/>
</dbReference>
<dbReference type="InterPro" id="IPR010071">
    <property type="entry name" value="AA_adenyl_dom"/>
</dbReference>
<dbReference type="GO" id="GO:0043041">
    <property type="term" value="P:amino acid activation for nonribosomal peptide biosynthetic process"/>
    <property type="evidence" value="ECO:0007669"/>
    <property type="project" value="TreeGrafter"/>
</dbReference>
<name>A0A086BKS6_9FLAO</name>
<comment type="cofactor">
    <cofactor evidence="1">
        <name>pantetheine 4'-phosphate</name>
        <dbReference type="ChEBI" id="CHEBI:47942"/>
    </cofactor>
</comment>
<proteinExistence type="predicted"/>
<feature type="domain" description="Carrier" evidence="4">
    <location>
        <begin position="1814"/>
        <end position="1889"/>
    </location>
</feature>
<accession>A0A086BKS6</accession>
<evidence type="ECO:0000256" key="3">
    <source>
        <dbReference type="ARBA" id="ARBA00022553"/>
    </source>
</evidence>
<dbReference type="InterPro" id="IPR025110">
    <property type="entry name" value="AMP-bd_C"/>
</dbReference>
<dbReference type="FunFam" id="3.30.300.30:FF:000015">
    <property type="entry name" value="Nonribosomal peptide synthase SidD"/>
    <property type="match status" value="1"/>
</dbReference>
<keyword evidence="2" id="KW-0596">Phosphopantetheine</keyword>
<dbReference type="RefSeq" id="WP_034682266.1">
    <property type="nucleotide sequence ID" value="NZ_CP023049.2"/>
</dbReference>
<dbReference type="NCBIfam" id="NF003417">
    <property type="entry name" value="PRK04813.1"/>
    <property type="match status" value="2"/>
</dbReference>
<dbReference type="GO" id="GO:0031177">
    <property type="term" value="F:phosphopantetheine binding"/>
    <property type="evidence" value="ECO:0007669"/>
    <property type="project" value="TreeGrafter"/>
</dbReference>
<dbReference type="Gene3D" id="3.30.559.10">
    <property type="entry name" value="Chloramphenicol acetyltransferase-like domain"/>
    <property type="match status" value="1"/>
</dbReference>
<dbReference type="InterPro" id="IPR023213">
    <property type="entry name" value="CAT-like_dom_sf"/>
</dbReference>
<dbReference type="Pfam" id="PF00668">
    <property type="entry name" value="Condensation"/>
    <property type="match status" value="1"/>
</dbReference>
<gene>
    <name evidence="5" type="ORF">IQ37_04760</name>
</gene>
<dbReference type="InterPro" id="IPR001031">
    <property type="entry name" value="Thioesterase"/>
</dbReference>
<dbReference type="SUPFAM" id="SSF47336">
    <property type="entry name" value="ACP-like"/>
    <property type="match status" value="2"/>
</dbReference>
<dbReference type="Gene3D" id="2.30.38.10">
    <property type="entry name" value="Luciferase, Domain 3"/>
    <property type="match status" value="1"/>
</dbReference>
<dbReference type="GO" id="GO:0005829">
    <property type="term" value="C:cytosol"/>
    <property type="evidence" value="ECO:0007669"/>
    <property type="project" value="TreeGrafter"/>
</dbReference>
<dbReference type="SUPFAM" id="SSF53474">
    <property type="entry name" value="alpha/beta-Hydrolases"/>
    <property type="match status" value="1"/>
</dbReference>
<dbReference type="PROSITE" id="PS50075">
    <property type="entry name" value="CARRIER"/>
    <property type="match status" value="2"/>
</dbReference>
<protein>
    <recommendedName>
        <fullName evidence="4">Carrier domain-containing protein</fullName>
    </recommendedName>
</protein>
<dbReference type="InterPro" id="IPR042099">
    <property type="entry name" value="ANL_N_sf"/>
</dbReference>